<dbReference type="AlphaFoldDB" id="A0A388LQQ2"/>
<feature type="compositionally biased region" description="Basic and acidic residues" evidence="1">
    <location>
        <begin position="633"/>
        <end position="648"/>
    </location>
</feature>
<feature type="region of interest" description="Disordered" evidence="1">
    <location>
        <begin position="469"/>
        <end position="492"/>
    </location>
</feature>
<feature type="compositionally biased region" description="Low complexity" evidence="1">
    <location>
        <begin position="874"/>
        <end position="922"/>
    </location>
</feature>
<feature type="compositionally biased region" description="Gly residues" evidence="1">
    <location>
        <begin position="139"/>
        <end position="154"/>
    </location>
</feature>
<gene>
    <name evidence="3" type="ORF">CBR_g38804</name>
</gene>
<feature type="region of interest" description="Disordered" evidence="1">
    <location>
        <begin position="633"/>
        <end position="676"/>
    </location>
</feature>
<dbReference type="SUPFAM" id="SSF50969">
    <property type="entry name" value="YVTN repeat-like/Quinoprotein amine dehydrogenase"/>
    <property type="match status" value="1"/>
</dbReference>
<accession>A0A388LQQ2</accession>
<feature type="compositionally biased region" description="Basic residues" evidence="1">
    <location>
        <begin position="8"/>
        <end position="51"/>
    </location>
</feature>
<feature type="transmembrane region" description="Helical" evidence="2">
    <location>
        <begin position="1024"/>
        <end position="1049"/>
    </location>
</feature>
<feature type="region of interest" description="Disordered" evidence="1">
    <location>
        <begin position="594"/>
        <end position="614"/>
    </location>
</feature>
<dbReference type="EMBL" id="BFEA01000479">
    <property type="protein sequence ID" value="GBG84522.1"/>
    <property type="molecule type" value="Genomic_DNA"/>
</dbReference>
<feature type="region of interest" description="Disordered" evidence="1">
    <location>
        <begin position="341"/>
        <end position="372"/>
    </location>
</feature>
<comment type="caution">
    <text evidence="3">The sequence shown here is derived from an EMBL/GenBank/DDBJ whole genome shotgun (WGS) entry which is preliminary data.</text>
</comment>
<dbReference type="InterPro" id="IPR011042">
    <property type="entry name" value="6-blade_b-propeller_TolB-like"/>
</dbReference>
<feature type="compositionally biased region" description="Polar residues" evidence="1">
    <location>
        <begin position="924"/>
        <end position="934"/>
    </location>
</feature>
<protein>
    <recommendedName>
        <fullName evidence="5">SMP-30/Gluconolactonase/LRE-like region domain-containing protein</fullName>
    </recommendedName>
</protein>
<feature type="compositionally biased region" description="Low complexity" evidence="1">
    <location>
        <begin position="855"/>
        <end position="867"/>
    </location>
</feature>
<keyword evidence="2" id="KW-0472">Membrane</keyword>
<sequence length="1070" mass="115366">MFACNRSSPRHHRPVSDRYRHHHHHHHRHHHQHYHHYHLHHHNHNHNHQRHHFDDDVSALSVSPRSRRLVSIEGLSVLCFILLSFAETVVSNANAMTDIYDDMQLLRPEAHDYHNHGDCNNHHCRTNYSNYHYGKRGGGRGGGGERGGGGGGGVGERRLPPLWENDVMIGDNPQRRQQQQTRQLQDESSGKAVDDDDVHNHVSSHVSNHVSSDLSSHVSNHFSGHVSSNFGEKERPKEGSQRLGREVELAKRPRQQHTHRIGNHRRASLRFGGNLNKTTRQLEGIVELIELPTHDRLPRQHLQRSASNGSVSVDWSAITSSAEAAAAATSAAAPFHPISSVDVTTSASDGRGRERGRGTGRRGRRSLISGRPTIDDDQKLRRIVEIDGRDVFPWRPRKRAIATSTGQPFSKYEVVDLSLTSDGSLLYYSARFCPGSVGHSSSSSCPISNGLGYVEKLRTAEILAVDDDHDDAARSSPPPPSVAATNPFSRSGSATVVKGRSFAYPWTAVKPLPSPKARQPPAPTPFSAVNSVISFGKNRALLILDVGGISIAVNRNRTPIVPMDVDVTGMGPLTSMAAAAGLDPFLTLGDAADLSHPARTSSSSSSSSSYSKSGSRLFIGTANRGIYTIDLTEPRRIAGADPDPDQRNNSKKKTSVVTPKRLSLSATTTAADSRAEVMTSSSLSLSSSSSSRSPSANFATSDATPLLTWPIFDDNSLSPDGEVLFLSEVDKHVIRRINTSSGEVEVIAGRWREAGHVDGIATTEARMHGPAQLALTSDGCNLFVTEAAGASLRLIALDRPYGRGLQVRTLARWRDKAGRSAIAVSADDKLLYVGIAGGWIVKLSVNKSALHQCLSGSPSASSTMTAATPPPSSLPFRLPSTNTTETTSTTSISAPASSSTTTTGHVSSSSPFSSSSYTHPSSGHVLSSDPSPYHTSKPDERAPGEATTSPITAPGDSKVASPASSAADVATDPDPHAAAQREDQSAAAGPDPHHVASLRSPADVARLVPLMNPDLRSRVKTYEAVIAALAAGLFLTLLTILMMLSYIYVQRSKLQRFNHRRSFSDIGRIR</sequence>
<feature type="compositionally biased region" description="Basic and acidic residues" evidence="1">
    <location>
        <begin position="184"/>
        <end position="193"/>
    </location>
</feature>
<dbReference type="InterPro" id="IPR011044">
    <property type="entry name" value="Quino_amine_DH_bsu"/>
</dbReference>
<reference evidence="3 4" key="1">
    <citation type="journal article" date="2018" name="Cell">
        <title>The Chara Genome: Secondary Complexity and Implications for Plant Terrestrialization.</title>
        <authorList>
            <person name="Nishiyama T."/>
            <person name="Sakayama H."/>
            <person name="Vries J.D."/>
            <person name="Buschmann H."/>
            <person name="Saint-Marcoux D."/>
            <person name="Ullrich K.K."/>
            <person name="Haas F.B."/>
            <person name="Vanderstraeten L."/>
            <person name="Becker D."/>
            <person name="Lang D."/>
            <person name="Vosolsobe S."/>
            <person name="Rombauts S."/>
            <person name="Wilhelmsson P.K.I."/>
            <person name="Janitza P."/>
            <person name="Kern R."/>
            <person name="Heyl A."/>
            <person name="Rumpler F."/>
            <person name="Villalobos L.I.A.C."/>
            <person name="Clay J.M."/>
            <person name="Skokan R."/>
            <person name="Toyoda A."/>
            <person name="Suzuki Y."/>
            <person name="Kagoshima H."/>
            <person name="Schijlen E."/>
            <person name="Tajeshwar N."/>
            <person name="Catarino B."/>
            <person name="Hetherington A.J."/>
            <person name="Saltykova A."/>
            <person name="Bonnot C."/>
            <person name="Breuninger H."/>
            <person name="Symeonidi A."/>
            <person name="Radhakrishnan G.V."/>
            <person name="Van Nieuwerburgh F."/>
            <person name="Deforce D."/>
            <person name="Chang C."/>
            <person name="Karol K.G."/>
            <person name="Hedrich R."/>
            <person name="Ulvskov P."/>
            <person name="Glockner G."/>
            <person name="Delwiche C.F."/>
            <person name="Petrasek J."/>
            <person name="Van de Peer Y."/>
            <person name="Friml J."/>
            <person name="Beilby M."/>
            <person name="Dolan L."/>
            <person name="Kohara Y."/>
            <person name="Sugano S."/>
            <person name="Fujiyama A."/>
            <person name="Delaux P.-M."/>
            <person name="Quint M."/>
            <person name="TheiBen G."/>
            <person name="Hagemann M."/>
            <person name="Harholt J."/>
            <person name="Dunand C."/>
            <person name="Zachgo S."/>
            <person name="Langdale J."/>
            <person name="Maumus F."/>
            <person name="Straeten D.V.D."/>
            <person name="Gould S.B."/>
            <person name="Rensing S.A."/>
        </authorList>
    </citation>
    <scope>NUCLEOTIDE SEQUENCE [LARGE SCALE GENOMIC DNA]</scope>
    <source>
        <strain evidence="3 4">S276</strain>
    </source>
</reference>
<keyword evidence="2" id="KW-0812">Transmembrane</keyword>
<name>A0A388LQQ2_CHABU</name>
<feature type="compositionally biased region" description="Basic residues" evidence="1">
    <location>
        <begin position="252"/>
        <end position="267"/>
    </location>
</feature>
<feature type="compositionally biased region" description="Low complexity" evidence="1">
    <location>
        <begin position="959"/>
        <end position="972"/>
    </location>
</feature>
<feature type="compositionally biased region" description="Basic and acidic residues" evidence="1">
    <location>
        <begin position="231"/>
        <end position="251"/>
    </location>
</feature>
<dbReference type="Gramene" id="GBG84522">
    <property type="protein sequence ID" value="GBG84522"/>
    <property type="gene ID" value="CBR_g38804"/>
</dbReference>
<organism evidence="3 4">
    <name type="scientific">Chara braunii</name>
    <name type="common">Braun's stonewort</name>
    <dbReference type="NCBI Taxonomy" id="69332"/>
    <lineage>
        <taxon>Eukaryota</taxon>
        <taxon>Viridiplantae</taxon>
        <taxon>Streptophyta</taxon>
        <taxon>Charophyceae</taxon>
        <taxon>Charales</taxon>
        <taxon>Characeae</taxon>
        <taxon>Chara</taxon>
    </lineage>
</organism>
<keyword evidence="4" id="KW-1185">Reference proteome</keyword>
<proteinExistence type="predicted"/>
<dbReference type="Proteomes" id="UP000265515">
    <property type="component" value="Unassembled WGS sequence"/>
</dbReference>
<feature type="region of interest" description="Disordered" evidence="1">
    <location>
        <begin position="137"/>
        <end position="159"/>
    </location>
</feature>
<feature type="region of interest" description="Disordered" evidence="1">
    <location>
        <begin position="854"/>
        <end position="997"/>
    </location>
</feature>
<evidence type="ECO:0000313" key="4">
    <source>
        <dbReference type="Proteomes" id="UP000265515"/>
    </source>
</evidence>
<feature type="compositionally biased region" description="Low complexity" evidence="1">
    <location>
        <begin position="601"/>
        <end position="614"/>
    </location>
</feature>
<evidence type="ECO:0008006" key="5">
    <source>
        <dbReference type="Google" id="ProtNLM"/>
    </source>
</evidence>
<feature type="region of interest" description="Disordered" evidence="1">
    <location>
        <begin position="1"/>
        <end position="55"/>
    </location>
</feature>
<evidence type="ECO:0000313" key="3">
    <source>
        <dbReference type="EMBL" id="GBG84522.1"/>
    </source>
</evidence>
<keyword evidence="2" id="KW-1133">Transmembrane helix</keyword>
<feature type="region of interest" description="Disordered" evidence="1">
    <location>
        <begin position="174"/>
        <end position="267"/>
    </location>
</feature>
<feature type="compositionally biased region" description="Basic and acidic residues" evidence="1">
    <location>
        <begin position="973"/>
        <end position="984"/>
    </location>
</feature>
<evidence type="ECO:0000256" key="2">
    <source>
        <dbReference type="SAM" id="Phobius"/>
    </source>
</evidence>
<evidence type="ECO:0000256" key="1">
    <source>
        <dbReference type="SAM" id="MobiDB-lite"/>
    </source>
</evidence>
<dbReference type="Gene3D" id="2.120.10.30">
    <property type="entry name" value="TolB, C-terminal domain"/>
    <property type="match status" value="1"/>
</dbReference>
<feature type="compositionally biased region" description="Low complexity" evidence="1">
    <location>
        <begin position="201"/>
        <end position="221"/>
    </location>
</feature>